<evidence type="ECO:0000313" key="2">
    <source>
        <dbReference type="Proteomes" id="UP001152531"/>
    </source>
</evidence>
<gene>
    <name evidence="1" type="ORF">CLIB1444_03S00210</name>
</gene>
<proteinExistence type="predicted"/>
<reference evidence="1" key="1">
    <citation type="submission" date="2022-06" db="EMBL/GenBank/DDBJ databases">
        <authorList>
            <person name="Legras J.-L."/>
            <person name="Devillers H."/>
            <person name="Grondin C."/>
        </authorList>
    </citation>
    <scope>NUCLEOTIDE SEQUENCE</scope>
    <source>
        <strain evidence="1">CLIB 1444</strain>
    </source>
</reference>
<name>A0ACA9Y4S1_9ASCO</name>
<protein>
    <submittedName>
        <fullName evidence="1">Uncharacterized protein</fullName>
    </submittedName>
</protein>
<sequence>MSVFTFDSKTTKVTSDDIIAINNQFGVEEKDATSLDQYTSLLAVFHDACEELESMDDFIPSVDYERFPREAIHRPEEKDNKLNAWAYKVTIKDQKPKEGRRLLEGHKVAVKDCVAVAGVPMLLGTDFIKDYVPKTDATLITRLLEEGAIIKGKSVCENMCHSATSHSAATGPVQNALADGYSTGGSSSGSAALVMDPNEDVTIGISFDNGGSSRLPGAWSGAVAIKPTFGLIPCTGSASNEATNDYPGVLTQDVLTNAMGLQAIAGSDGIDDRGFNSITTPYYDDLLASDKSLKGMKIGILKEGFDSPAVEERVKESCLKAIAQFEALGAVVEEVSIPFHSKGALIWTGISKLGGYLTKTGAAIGRRGYVLHDLDEKLSEAIHDQERWEKAYPSTKNIYYNGAYATKKFPTLYSKCQNLSLKLKLAYNKALEEYDLLVLPTVPYVARSHAVVGPDAKPFDLLGKQLGLSANTCGFNQSGHPVLALPCGMLPIQEGPLANSGTKLPVSLQLVGKWWDEKTIYKAAYAWEQNNNWKEM</sequence>
<comment type="caution">
    <text evidence="1">The sequence shown here is derived from an EMBL/GenBank/DDBJ whole genome shotgun (WGS) entry which is preliminary data.</text>
</comment>
<evidence type="ECO:0000313" key="1">
    <source>
        <dbReference type="EMBL" id="CAH6719910.1"/>
    </source>
</evidence>
<accession>A0ACA9Y4S1</accession>
<dbReference type="EMBL" id="CALSDN010000003">
    <property type="protein sequence ID" value="CAH6719910.1"/>
    <property type="molecule type" value="Genomic_DNA"/>
</dbReference>
<dbReference type="Proteomes" id="UP001152531">
    <property type="component" value="Unassembled WGS sequence"/>
</dbReference>
<organism evidence="1 2">
    <name type="scientific">[Candida] jaroonii</name>
    <dbReference type="NCBI Taxonomy" id="467808"/>
    <lineage>
        <taxon>Eukaryota</taxon>
        <taxon>Fungi</taxon>
        <taxon>Dikarya</taxon>
        <taxon>Ascomycota</taxon>
        <taxon>Saccharomycotina</taxon>
        <taxon>Pichiomycetes</taxon>
        <taxon>Debaryomycetaceae</taxon>
        <taxon>Yamadazyma</taxon>
    </lineage>
</organism>
<keyword evidence="2" id="KW-1185">Reference proteome</keyword>